<evidence type="ECO:0000256" key="2">
    <source>
        <dbReference type="ARBA" id="ARBA00022573"/>
    </source>
</evidence>
<dbReference type="CDD" id="cd11644">
    <property type="entry name" value="Precorrin-6Y-MT"/>
    <property type="match status" value="1"/>
</dbReference>
<dbReference type="Gene3D" id="3.40.1010.10">
    <property type="entry name" value="Cobalt-precorrin-4 Transmethylase, Domain 1"/>
    <property type="match status" value="1"/>
</dbReference>
<evidence type="ECO:0000313" key="9">
    <source>
        <dbReference type="Proteomes" id="UP001500620"/>
    </source>
</evidence>
<protein>
    <submittedName>
        <fullName evidence="8">Bifunctional cobalt-precorrin-7 (C(5))-methyltransferase/cobalt-precorrin-6B (C(15))-methyltransferase</fullName>
    </submittedName>
</protein>
<sequence>MSTVDPRLELATVVAAERGWSVVGYSAEELAGVPVPSPSARVASAVGTPSVAEAAALLAARRAGNGAAVLVVGKRSSPGATVAVAAPAPEVTVVGIGADGYAGLSAAGRDAVDGADVLFGGPRQLDLVPPSGAERIAWPSPLVPALPRLLAEQFGRRVCVLASGDPMHYGIGGTLARLLGAGHVRAVPHPSSMALACARLGWALEDVEVVSAVGRSVDGLRRHLHDGRRVLVLSSGAGTPQEVWRILEDGGFAGSEVTILESLGGADERVHHDPAAARALNIVAIQCRGDGGVSVVPGLEDSQYHSDGQLTKREIRAVTLAALGPRPGELLWDVGGGSGSIGIEWMRAHRACRAVAIERDPVRAGRIESNARRLGVPGLSIVVGAAPAALDGLEAPDAVFVGGGFTAPGVFERCWAALRPGGRLVVNAVTVESERLVAELHATHGGELTRLSVNRAEPVGGFLGWRPMLPVTQWVVRK</sequence>
<evidence type="ECO:0000313" key="8">
    <source>
        <dbReference type="EMBL" id="GAA4251737.1"/>
    </source>
</evidence>
<evidence type="ECO:0000256" key="5">
    <source>
        <dbReference type="ARBA" id="ARBA00022691"/>
    </source>
</evidence>
<keyword evidence="2" id="KW-0169">Cobalamin biosynthesis</keyword>
<dbReference type="InterPro" id="IPR014776">
    <property type="entry name" value="4pyrrole_Mease_sub2"/>
</dbReference>
<keyword evidence="5" id="KW-0949">S-adenosyl-L-methionine</keyword>
<dbReference type="Pfam" id="PF00590">
    <property type="entry name" value="TP_methylase"/>
    <property type="match status" value="1"/>
</dbReference>
<dbReference type="Proteomes" id="UP001500620">
    <property type="component" value="Unassembled WGS sequence"/>
</dbReference>
<feature type="domain" description="CobE/GbiG C-terminal" evidence="7">
    <location>
        <begin position="14"/>
        <end position="85"/>
    </location>
</feature>
<dbReference type="EMBL" id="BAABAT010000012">
    <property type="protein sequence ID" value="GAA4251737.1"/>
    <property type="molecule type" value="Genomic_DNA"/>
</dbReference>
<dbReference type="InterPro" id="IPR014777">
    <property type="entry name" value="4pyrrole_Mease_sub1"/>
</dbReference>
<reference evidence="9" key="1">
    <citation type="journal article" date="2019" name="Int. J. Syst. Evol. Microbiol.">
        <title>The Global Catalogue of Microorganisms (GCM) 10K type strain sequencing project: providing services to taxonomists for standard genome sequencing and annotation.</title>
        <authorList>
            <consortium name="The Broad Institute Genomics Platform"/>
            <consortium name="The Broad Institute Genome Sequencing Center for Infectious Disease"/>
            <person name="Wu L."/>
            <person name="Ma J."/>
        </authorList>
    </citation>
    <scope>NUCLEOTIDE SEQUENCE [LARGE SCALE GENOMIC DNA]</scope>
    <source>
        <strain evidence="9">JCM 17441</strain>
    </source>
</reference>
<comment type="pathway">
    <text evidence="1">Cofactor biosynthesis; adenosylcobalamin biosynthesis.</text>
</comment>
<evidence type="ECO:0000256" key="4">
    <source>
        <dbReference type="ARBA" id="ARBA00022679"/>
    </source>
</evidence>
<name>A0ABP8DBA8_9ACTN</name>
<accession>A0ABP8DBA8</accession>
<dbReference type="Gene3D" id="3.30.420.180">
    <property type="entry name" value="CobE/GbiG C-terminal domain"/>
    <property type="match status" value="1"/>
</dbReference>
<dbReference type="SUPFAM" id="SSF53335">
    <property type="entry name" value="S-adenosyl-L-methionine-dependent methyltransferases"/>
    <property type="match status" value="1"/>
</dbReference>
<dbReference type="InterPro" id="IPR036518">
    <property type="entry name" value="CobE/GbiG_C_sf"/>
</dbReference>
<dbReference type="InterPro" id="IPR050714">
    <property type="entry name" value="Cobalamin_biosynth_MTase"/>
</dbReference>
<dbReference type="CDD" id="cd02440">
    <property type="entry name" value="AdoMet_MTases"/>
    <property type="match status" value="1"/>
</dbReference>
<gene>
    <name evidence="8" type="ORF">GCM10022255_045490</name>
</gene>
<dbReference type="InterPro" id="IPR014008">
    <property type="entry name" value="Cbl_synth_MTase_CbiT"/>
</dbReference>
<evidence type="ECO:0000259" key="6">
    <source>
        <dbReference type="Pfam" id="PF00590"/>
    </source>
</evidence>
<dbReference type="InterPro" id="IPR029063">
    <property type="entry name" value="SAM-dependent_MTases_sf"/>
</dbReference>
<dbReference type="Gene3D" id="3.30.950.10">
    <property type="entry name" value="Methyltransferase, Cobalt-precorrin-4 Transmethylase, Domain 2"/>
    <property type="match status" value="1"/>
</dbReference>
<dbReference type="InterPro" id="IPR035996">
    <property type="entry name" value="4pyrrol_Methylase_sf"/>
</dbReference>
<evidence type="ECO:0000256" key="1">
    <source>
        <dbReference type="ARBA" id="ARBA00004953"/>
    </source>
</evidence>
<dbReference type="Pfam" id="PF01890">
    <property type="entry name" value="CbiG_C"/>
    <property type="match status" value="1"/>
</dbReference>
<feature type="domain" description="Tetrapyrrole methylase" evidence="6">
    <location>
        <begin position="91"/>
        <end position="275"/>
    </location>
</feature>
<keyword evidence="3" id="KW-0489">Methyltransferase</keyword>
<evidence type="ECO:0000256" key="3">
    <source>
        <dbReference type="ARBA" id="ARBA00022603"/>
    </source>
</evidence>
<proteinExistence type="predicted"/>
<dbReference type="NCBIfam" id="TIGR02469">
    <property type="entry name" value="CbiT"/>
    <property type="match status" value="1"/>
</dbReference>
<comment type="caution">
    <text evidence="8">The sequence shown here is derived from an EMBL/GenBank/DDBJ whole genome shotgun (WGS) entry which is preliminary data.</text>
</comment>
<dbReference type="InterPro" id="IPR002750">
    <property type="entry name" value="CobE/GbiG_C"/>
</dbReference>
<dbReference type="PANTHER" id="PTHR43182:SF1">
    <property type="entry name" value="COBALT-PRECORRIN-7 C(5)-METHYLTRANSFERASE"/>
    <property type="match status" value="1"/>
</dbReference>
<dbReference type="InterPro" id="IPR000878">
    <property type="entry name" value="4pyrrol_Mease"/>
</dbReference>
<keyword evidence="4" id="KW-0808">Transferase</keyword>
<dbReference type="NCBIfam" id="TIGR02467">
    <property type="entry name" value="CbiE"/>
    <property type="match status" value="1"/>
</dbReference>
<dbReference type="SUPFAM" id="SSF53790">
    <property type="entry name" value="Tetrapyrrole methylase"/>
    <property type="match status" value="1"/>
</dbReference>
<dbReference type="PANTHER" id="PTHR43182">
    <property type="entry name" value="COBALT-PRECORRIN-6B C(15)-METHYLTRANSFERASE (DECARBOXYLATING)"/>
    <property type="match status" value="1"/>
</dbReference>
<keyword evidence="9" id="KW-1185">Reference proteome</keyword>
<organism evidence="8 9">
    <name type="scientific">Dactylosporangium darangshiense</name>
    <dbReference type="NCBI Taxonomy" id="579108"/>
    <lineage>
        <taxon>Bacteria</taxon>
        <taxon>Bacillati</taxon>
        <taxon>Actinomycetota</taxon>
        <taxon>Actinomycetes</taxon>
        <taxon>Micromonosporales</taxon>
        <taxon>Micromonosporaceae</taxon>
        <taxon>Dactylosporangium</taxon>
    </lineage>
</organism>
<dbReference type="Gene3D" id="3.40.50.150">
    <property type="entry name" value="Vaccinia Virus protein VP39"/>
    <property type="match status" value="1"/>
</dbReference>
<evidence type="ECO:0000259" key="7">
    <source>
        <dbReference type="Pfam" id="PF01890"/>
    </source>
</evidence>
<dbReference type="SUPFAM" id="SSF159664">
    <property type="entry name" value="CobE/GbiG C-terminal domain-like"/>
    <property type="match status" value="1"/>
</dbReference>
<dbReference type="InterPro" id="IPR012818">
    <property type="entry name" value="CbiE"/>
</dbReference>